<feature type="domain" description="WWE" evidence="2">
    <location>
        <begin position="66"/>
        <end position="142"/>
    </location>
</feature>
<feature type="region of interest" description="Disordered" evidence="1">
    <location>
        <begin position="144"/>
        <end position="184"/>
    </location>
</feature>
<protein>
    <recommendedName>
        <fullName evidence="2">WWE domain-containing protein</fullName>
    </recommendedName>
</protein>
<dbReference type="GeneID" id="17301952"/>
<gene>
    <name evidence="3" type="ORF">GUITHDRAFT_139091</name>
</gene>
<dbReference type="InterPro" id="IPR037197">
    <property type="entry name" value="WWE_dom_sf"/>
</dbReference>
<evidence type="ECO:0000256" key="1">
    <source>
        <dbReference type="SAM" id="MobiDB-lite"/>
    </source>
</evidence>
<evidence type="ECO:0000313" key="4">
    <source>
        <dbReference type="EnsemblProtists" id="EKX45159"/>
    </source>
</evidence>
<dbReference type="SUPFAM" id="SSF117839">
    <property type="entry name" value="WWE domain"/>
    <property type="match status" value="1"/>
</dbReference>
<dbReference type="RefSeq" id="XP_005832139.1">
    <property type="nucleotide sequence ID" value="XM_005832082.1"/>
</dbReference>
<dbReference type="Pfam" id="PF02825">
    <property type="entry name" value="WWE"/>
    <property type="match status" value="1"/>
</dbReference>
<reference evidence="5" key="2">
    <citation type="submission" date="2012-11" db="EMBL/GenBank/DDBJ databases">
        <authorList>
            <person name="Kuo A."/>
            <person name="Curtis B.A."/>
            <person name="Tanifuji G."/>
            <person name="Burki F."/>
            <person name="Gruber A."/>
            <person name="Irimia M."/>
            <person name="Maruyama S."/>
            <person name="Arias M.C."/>
            <person name="Ball S.G."/>
            <person name="Gile G.H."/>
            <person name="Hirakawa Y."/>
            <person name="Hopkins J.F."/>
            <person name="Rensing S.A."/>
            <person name="Schmutz J."/>
            <person name="Symeonidi A."/>
            <person name="Elias M."/>
            <person name="Eveleigh R.J."/>
            <person name="Herman E.K."/>
            <person name="Klute M.J."/>
            <person name="Nakayama T."/>
            <person name="Obornik M."/>
            <person name="Reyes-Prieto A."/>
            <person name="Armbrust E.V."/>
            <person name="Aves S.J."/>
            <person name="Beiko R.G."/>
            <person name="Coutinho P."/>
            <person name="Dacks J.B."/>
            <person name="Durnford D.G."/>
            <person name="Fast N.M."/>
            <person name="Green B.R."/>
            <person name="Grisdale C."/>
            <person name="Hempe F."/>
            <person name="Henrissat B."/>
            <person name="Hoppner M.P."/>
            <person name="Ishida K.-I."/>
            <person name="Kim E."/>
            <person name="Koreny L."/>
            <person name="Kroth P.G."/>
            <person name="Liu Y."/>
            <person name="Malik S.-B."/>
            <person name="Maier U.G."/>
            <person name="McRose D."/>
            <person name="Mock T."/>
            <person name="Neilson J.A."/>
            <person name="Onodera N.T."/>
            <person name="Poole A.M."/>
            <person name="Pritham E.J."/>
            <person name="Richards T.A."/>
            <person name="Rocap G."/>
            <person name="Roy S.W."/>
            <person name="Sarai C."/>
            <person name="Schaack S."/>
            <person name="Shirato S."/>
            <person name="Slamovits C.H."/>
            <person name="Spencer D.F."/>
            <person name="Suzuki S."/>
            <person name="Worden A.Z."/>
            <person name="Zauner S."/>
            <person name="Barry K."/>
            <person name="Bell C."/>
            <person name="Bharti A.K."/>
            <person name="Crow J.A."/>
            <person name="Grimwood J."/>
            <person name="Kramer R."/>
            <person name="Lindquist E."/>
            <person name="Lucas S."/>
            <person name="Salamov A."/>
            <person name="McFadden G.I."/>
            <person name="Lane C.E."/>
            <person name="Keeling P.J."/>
            <person name="Gray M.W."/>
            <person name="Grigoriev I.V."/>
            <person name="Archibald J.M."/>
        </authorList>
    </citation>
    <scope>NUCLEOTIDE SEQUENCE</scope>
    <source>
        <strain evidence="5">CCMP2712</strain>
    </source>
</reference>
<name>L1JAN3_GUITC</name>
<evidence type="ECO:0000313" key="3">
    <source>
        <dbReference type="EMBL" id="EKX45159.1"/>
    </source>
</evidence>
<dbReference type="EnsemblProtists" id="EKX45159">
    <property type="protein sequence ID" value="EKX45159"/>
    <property type="gene ID" value="GUITHDRAFT_139091"/>
</dbReference>
<dbReference type="EMBL" id="JH993000">
    <property type="protein sequence ID" value="EKX45159.1"/>
    <property type="molecule type" value="Genomic_DNA"/>
</dbReference>
<proteinExistence type="predicted"/>
<dbReference type="AlphaFoldDB" id="L1JAN3"/>
<dbReference type="Gene3D" id="3.30.720.50">
    <property type="match status" value="1"/>
</dbReference>
<dbReference type="InterPro" id="IPR004170">
    <property type="entry name" value="WWE_dom"/>
</dbReference>
<dbReference type="PROSITE" id="PS50918">
    <property type="entry name" value="WWE"/>
    <property type="match status" value="1"/>
</dbReference>
<keyword evidence="5" id="KW-1185">Reference proteome</keyword>
<dbReference type="PaxDb" id="55529-EKX45159"/>
<dbReference type="Proteomes" id="UP000011087">
    <property type="component" value="Unassembled WGS sequence"/>
</dbReference>
<dbReference type="HOGENOM" id="CLU_1470870_0_0_1"/>
<reference evidence="4" key="3">
    <citation type="submission" date="2016-03" db="UniProtKB">
        <authorList>
            <consortium name="EnsemblProtists"/>
        </authorList>
    </citation>
    <scope>IDENTIFICATION</scope>
</reference>
<reference evidence="3 5" key="1">
    <citation type="journal article" date="2012" name="Nature">
        <title>Algal genomes reveal evolutionary mosaicism and the fate of nucleomorphs.</title>
        <authorList>
            <consortium name="DOE Joint Genome Institute"/>
            <person name="Curtis B.A."/>
            <person name="Tanifuji G."/>
            <person name="Burki F."/>
            <person name="Gruber A."/>
            <person name="Irimia M."/>
            <person name="Maruyama S."/>
            <person name="Arias M.C."/>
            <person name="Ball S.G."/>
            <person name="Gile G.H."/>
            <person name="Hirakawa Y."/>
            <person name="Hopkins J.F."/>
            <person name="Kuo A."/>
            <person name="Rensing S.A."/>
            <person name="Schmutz J."/>
            <person name="Symeonidi A."/>
            <person name="Elias M."/>
            <person name="Eveleigh R.J."/>
            <person name="Herman E.K."/>
            <person name="Klute M.J."/>
            <person name="Nakayama T."/>
            <person name="Obornik M."/>
            <person name="Reyes-Prieto A."/>
            <person name="Armbrust E.V."/>
            <person name="Aves S.J."/>
            <person name="Beiko R.G."/>
            <person name="Coutinho P."/>
            <person name="Dacks J.B."/>
            <person name="Durnford D.G."/>
            <person name="Fast N.M."/>
            <person name="Green B.R."/>
            <person name="Grisdale C.J."/>
            <person name="Hempel F."/>
            <person name="Henrissat B."/>
            <person name="Hoppner M.P."/>
            <person name="Ishida K."/>
            <person name="Kim E."/>
            <person name="Koreny L."/>
            <person name="Kroth P.G."/>
            <person name="Liu Y."/>
            <person name="Malik S.B."/>
            <person name="Maier U.G."/>
            <person name="McRose D."/>
            <person name="Mock T."/>
            <person name="Neilson J.A."/>
            <person name="Onodera N.T."/>
            <person name="Poole A.M."/>
            <person name="Pritham E.J."/>
            <person name="Richards T.A."/>
            <person name="Rocap G."/>
            <person name="Roy S.W."/>
            <person name="Sarai C."/>
            <person name="Schaack S."/>
            <person name="Shirato S."/>
            <person name="Slamovits C.H."/>
            <person name="Spencer D.F."/>
            <person name="Suzuki S."/>
            <person name="Worden A.Z."/>
            <person name="Zauner S."/>
            <person name="Barry K."/>
            <person name="Bell C."/>
            <person name="Bharti A.K."/>
            <person name="Crow J.A."/>
            <person name="Grimwood J."/>
            <person name="Kramer R."/>
            <person name="Lindquist E."/>
            <person name="Lucas S."/>
            <person name="Salamov A."/>
            <person name="McFadden G.I."/>
            <person name="Lane C.E."/>
            <person name="Keeling P.J."/>
            <person name="Gray M.W."/>
            <person name="Grigoriev I.V."/>
            <person name="Archibald J.M."/>
        </authorList>
    </citation>
    <scope>NUCLEOTIDE SEQUENCE</scope>
    <source>
        <strain evidence="3 5">CCMP2712</strain>
    </source>
</reference>
<sequence length="184" mass="19795">MADMTVCARCGARVTTTNMELHMLRCPGPRRGAGCQTGLSAHATNSRGDAEMYNEEECLRQALDLSMHDAHQPSASEYQFQYEFDHGDWRAFDSPQNAILEEAMSSGLPGAHIQIGHNIYEIIFQDGIQRNMQSGTVRRASAGISTVASGRRGGGGGDASPSAMSCMHSELRPPPPSPSADDDP</sequence>
<evidence type="ECO:0000313" key="5">
    <source>
        <dbReference type="Proteomes" id="UP000011087"/>
    </source>
</evidence>
<dbReference type="KEGG" id="gtt:GUITHDRAFT_139091"/>
<organism evidence="3">
    <name type="scientific">Guillardia theta (strain CCMP2712)</name>
    <name type="common">Cryptophyte</name>
    <dbReference type="NCBI Taxonomy" id="905079"/>
    <lineage>
        <taxon>Eukaryota</taxon>
        <taxon>Cryptophyceae</taxon>
        <taxon>Pyrenomonadales</taxon>
        <taxon>Geminigeraceae</taxon>
        <taxon>Guillardia</taxon>
    </lineage>
</organism>
<evidence type="ECO:0000259" key="2">
    <source>
        <dbReference type="PROSITE" id="PS50918"/>
    </source>
</evidence>
<accession>L1JAN3</accession>